<dbReference type="FunFam" id="1.10.510.10:FF:000790">
    <property type="entry name" value="Cyclin-dependent kinase G-1"/>
    <property type="match status" value="1"/>
</dbReference>
<comment type="caution">
    <text evidence="8">The sequence shown here is derived from an EMBL/GenBank/DDBJ whole genome shotgun (WGS) entry which is preliminary data.</text>
</comment>
<dbReference type="GO" id="GO:0008353">
    <property type="term" value="F:RNA polymerase II CTD heptapeptide repeat kinase activity"/>
    <property type="evidence" value="ECO:0007669"/>
    <property type="project" value="UniProtKB-EC"/>
</dbReference>
<keyword evidence="8" id="KW-0418">Kinase</keyword>
<keyword evidence="8" id="KW-0808">Transferase</keyword>
<dbReference type="AlphaFoldDB" id="A0A3L6ESG8"/>
<reference evidence="8" key="1">
    <citation type="journal article" date="2018" name="Nat. Genet.">
        <title>Extensive intraspecific gene order and gene structural variations between Mo17 and other maize genomes.</title>
        <authorList>
            <person name="Sun S."/>
            <person name="Zhou Y."/>
            <person name="Chen J."/>
            <person name="Shi J."/>
            <person name="Zhao H."/>
            <person name="Zhao H."/>
            <person name="Song W."/>
            <person name="Zhang M."/>
            <person name="Cui Y."/>
            <person name="Dong X."/>
            <person name="Liu H."/>
            <person name="Ma X."/>
            <person name="Jiao Y."/>
            <person name="Wang B."/>
            <person name="Wei X."/>
            <person name="Stein J.C."/>
            <person name="Glaubitz J.C."/>
            <person name="Lu F."/>
            <person name="Yu G."/>
            <person name="Liang C."/>
            <person name="Fengler K."/>
            <person name="Li B."/>
            <person name="Rafalski A."/>
            <person name="Schnable P.S."/>
            <person name="Ware D.H."/>
            <person name="Buckler E.S."/>
            <person name="Lai J."/>
        </authorList>
    </citation>
    <scope>NUCLEOTIDE SEQUENCE [LARGE SCALE GENOMIC DNA]</scope>
    <source>
        <tissue evidence="8">Seedling</tissue>
    </source>
</reference>
<proteinExistence type="inferred from homology"/>
<dbReference type="PROSITE" id="PS00108">
    <property type="entry name" value="PROTEIN_KINASE_ST"/>
    <property type="match status" value="1"/>
</dbReference>
<feature type="domain" description="Protein kinase" evidence="7">
    <location>
        <begin position="24"/>
        <end position="315"/>
    </location>
</feature>
<evidence type="ECO:0000313" key="8">
    <source>
        <dbReference type="EMBL" id="PWZ23936.1"/>
    </source>
</evidence>
<dbReference type="PROSITE" id="PS50011">
    <property type="entry name" value="PROTEIN_KINASE_DOM"/>
    <property type="match status" value="1"/>
</dbReference>
<comment type="similarity">
    <text evidence="1">Belongs to the protein kinase superfamily. CMGC Ser/Thr protein kinase family. CDC2/CDKX subfamily.</text>
</comment>
<dbReference type="EC" id="2.7.11.23" evidence="2"/>
<gene>
    <name evidence="8" type="primary">CDKF-2_17</name>
    <name evidence="8" type="ORF">Zm00014a_035365</name>
</gene>
<dbReference type="PANTHER" id="PTHR24056:SF568">
    <property type="entry name" value="PROTEIN KINASE DOMAIN-CONTAINING PROTEIN"/>
    <property type="match status" value="1"/>
</dbReference>
<dbReference type="InterPro" id="IPR011009">
    <property type="entry name" value="Kinase-like_dom_sf"/>
</dbReference>
<evidence type="ECO:0000256" key="6">
    <source>
        <dbReference type="ARBA" id="ARBA00049280"/>
    </source>
</evidence>
<evidence type="ECO:0000256" key="4">
    <source>
        <dbReference type="ARBA" id="ARBA00022741"/>
    </source>
</evidence>
<evidence type="ECO:0000256" key="3">
    <source>
        <dbReference type="ARBA" id="ARBA00022553"/>
    </source>
</evidence>
<accession>A0A3L6ESG8</accession>
<evidence type="ECO:0000256" key="2">
    <source>
        <dbReference type="ARBA" id="ARBA00012409"/>
    </source>
</evidence>
<dbReference type="PANTHER" id="PTHR24056">
    <property type="entry name" value="CELL DIVISION PROTEIN KINASE"/>
    <property type="match status" value="1"/>
</dbReference>
<dbReference type="ExpressionAtlas" id="A0A3L6ESG8">
    <property type="expression patterns" value="baseline"/>
</dbReference>
<dbReference type="EMBL" id="NCVQ01000006">
    <property type="protein sequence ID" value="PWZ23936.1"/>
    <property type="molecule type" value="Genomic_DNA"/>
</dbReference>
<dbReference type="GO" id="GO:0005524">
    <property type="term" value="F:ATP binding"/>
    <property type="evidence" value="ECO:0007669"/>
    <property type="project" value="UniProtKB-KW"/>
</dbReference>
<protein>
    <recommendedName>
        <fullName evidence="2">[RNA-polymerase]-subunit kinase</fullName>
        <ecNumber evidence="2">2.7.11.23</ecNumber>
    </recommendedName>
</protein>
<dbReference type="FunFam" id="3.30.200.20:FF:000691">
    <property type="entry name" value="Cyclin-dependent kinase G-1"/>
    <property type="match status" value="1"/>
</dbReference>
<keyword evidence="4" id="KW-0547">Nucleotide-binding</keyword>
<evidence type="ECO:0000256" key="1">
    <source>
        <dbReference type="ARBA" id="ARBA00006485"/>
    </source>
</evidence>
<organism evidence="8">
    <name type="scientific">Zea mays</name>
    <name type="common">Maize</name>
    <dbReference type="NCBI Taxonomy" id="4577"/>
    <lineage>
        <taxon>Eukaryota</taxon>
        <taxon>Viridiplantae</taxon>
        <taxon>Streptophyta</taxon>
        <taxon>Embryophyta</taxon>
        <taxon>Tracheophyta</taxon>
        <taxon>Spermatophyta</taxon>
        <taxon>Magnoliopsida</taxon>
        <taxon>Liliopsida</taxon>
        <taxon>Poales</taxon>
        <taxon>Poaceae</taxon>
        <taxon>PACMAD clade</taxon>
        <taxon>Panicoideae</taxon>
        <taxon>Andropogonodae</taxon>
        <taxon>Andropogoneae</taxon>
        <taxon>Tripsacinae</taxon>
        <taxon>Zea</taxon>
    </lineage>
</organism>
<comment type="catalytic activity">
    <reaction evidence="6">
        <text>[DNA-directed RNA polymerase] + ATP = phospho-[DNA-directed RNA polymerase] + ADP + H(+)</text>
        <dbReference type="Rhea" id="RHEA:10216"/>
        <dbReference type="Rhea" id="RHEA-COMP:11321"/>
        <dbReference type="Rhea" id="RHEA-COMP:11322"/>
        <dbReference type="ChEBI" id="CHEBI:15378"/>
        <dbReference type="ChEBI" id="CHEBI:30616"/>
        <dbReference type="ChEBI" id="CHEBI:43176"/>
        <dbReference type="ChEBI" id="CHEBI:68546"/>
        <dbReference type="ChEBI" id="CHEBI:456216"/>
        <dbReference type="EC" id="2.7.11.23"/>
    </reaction>
</comment>
<sequence length="336" mass="36723">MASCIATGVREPRAAPRNSTIDEYEEICCLGMGAFGAVYKKVRHRATGQIVAIKRLTDAVGFVAQIPLLREAGLLKKSCRDNPFVVGLLSIARNPATMDSFLVMECVGPSLCDLLRQRHHAGMPPLPEATVRAVMWQLLTGAKKMHDGHVVHRDIKPGNILVSADGTIVKICDFGLAMGMDVQEPPYEATGTLWYMAPEMLLGKPDYDARVDTWSLGCVMAELIKGSRLFAHSDAANQLAGIFEVLGVPDETAWPWFSSTPFATQIVPIQGRNLLREFFPETKLSEEGFQVLSGLLTCNPEKRLTAAAALRHPWFAKMNAPELPNNESSPVLPASL</sequence>
<name>A0A3L6ESG8_MAIZE</name>
<dbReference type="Gene3D" id="3.30.200.20">
    <property type="entry name" value="Phosphorylase Kinase, domain 1"/>
    <property type="match status" value="1"/>
</dbReference>
<dbReference type="InterPro" id="IPR050108">
    <property type="entry name" value="CDK"/>
</dbReference>
<dbReference type="Proteomes" id="UP000251960">
    <property type="component" value="Chromosome 5"/>
</dbReference>
<dbReference type="Pfam" id="PF00069">
    <property type="entry name" value="Pkinase"/>
    <property type="match status" value="1"/>
</dbReference>
<keyword evidence="3" id="KW-0597">Phosphoprotein</keyword>
<dbReference type="InterPro" id="IPR008271">
    <property type="entry name" value="Ser/Thr_kinase_AS"/>
</dbReference>
<dbReference type="SUPFAM" id="SSF56112">
    <property type="entry name" value="Protein kinase-like (PK-like)"/>
    <property type="match status" value="1"/>
</dbReference>
<keyword evidence="5" id="KW-0067">ATP-binding</keyword>
<dbReference type="Gene3D" id="1.10.510.10">
    <property type="entry name" value="Transferase(Phosphotransferase) domain 1"/>
    <property type="match status" value="1"/>
</dbReference>
<evidence type="ECO:0000256" key="5">
    <source>
        <dbReference type="ARBA" id="ARBA00022840"/>
    </source>
</evidence>
<dbReference type="SMART" id="SM00220">
    <property type="entry name" value="S_TKc"/>
    <property type="match status" value="1"/>
</dbReference>
<evidence type="ECO:0000259" key="7">
    <source>
        <dbReference type="PROSITE" id="PS50011"/>
    </source>
</evidence>
<dbReference type="InterPro" id="IPR000719">
    <property type="entry name" value="Prot_kinase_dom"/>
</dbReference>